<reference evidence="1 2" key="1">
    <citation type="journal article" date="2012" name="J. Bacteriol.">
        <title>Complete Genome Sequence of Providencia stuartii Clinical Isolate MRSN 2154.</title>
        <authorList>
            <person name="Clifford R.J."/>
            <person name="Hang J."/>
            <person name="Riley M.C."/>
            <person name="Onmus-Leone F."/>
            <person name="Kuschner R.A."/>
            <person name="Lesho E.P."/>
            <person name="Waterman P.E."/>
        </authorList>
    </citation>
    <scope>NUCLEOTIDE SEQUENCE [LARGE SCALE GENOMIC DNA]</scope>
    <source>
        <strain evidence="1 2">MRSN 2154</strain>
    </source>
</reference>
<dbReference type="OrthoDB" id="6465465at2"/>
<dbReference type="AlphaFoldDB" id="A0A140NLX8"/>
<name>A0A140NLX8_PROSM</name>
<dbReference type="Proteomes" id="UP000005012">
    <property type="component" value="Chromosome"/>
</dbReference>
<dbReference type="HOGENOM" id="CLU_2809038_0_0_6"/>
<reference evidence="2" key="2">
    <citation type="submission" date="2012-04" db="EMBL/GenBank/DDBJ databases">
        <title>Complete genome sequence of Providencia stuartii clinical isolate MRSN 2154.</title>
        <authorList>
            <person name="Clifford R.J."/>
            <person name="Hang J."/>
            <person name="Riley M.C."/>
            <person name="Onmus-Leone F."/>
            <person name="Kuschner R.A."/>
            <person name="Lesho E.P."/>
            <person name="Waterman P.E."/>
        </authorList>
    </citation>
    <scope>NUCLEOTIDE SEQUENCE [LARGE SCALE GENOMIC DNA]</scope>
    <source>
        <strain evidence="2">MRSN 2154</strain>
    </source>
</reference>
<dbReference type="KEGG" id="psi:S70_05430"/>
<evidence type="ECO:0000313" key="2">
    <source>
        <dbReference type="Proteomes" id="UP000005012"/>
    </source>
</evidence>
<dbReference type="PATRIC" id="fig|1157951.4.peg.1076"/>
<protein>
    <submittedName>
        <fullName evidence="1">Uncharacterized protein</fullName>
    </submittedName>
</protein>
<organism evidence="1 2">
    <name type="scientific">Providencia stuartii (strain MRSN 2154)</name>
    <dbReference type="NCBI Taxonomy" id="1157951"/>
    <lineage>
        <taxon>Bacteria</taxon>
        <taxon>Pseudomonadati</taxon>
        <taxon>Pseudomonadota</taxon>
        <taxon>Gammaproteobacteria</taxon>
        <taxon>Enterobacterales</taxon>
        <taxon>Morganellaceae</taxon>
        <taxon>Providencia</taxon>
    </lineage>
</organism>
<dbReference type="EMBL" id="CP003488">
    <property type="protein sequence ID" value="AFH92962.1"/>
    <property type="molecule type" value="Genomic_DNA"/>
</dbReference>
<sequence>MSGEKLGNERIRSATGNNKRLSRLEINEIKRAVEIENSISKRQGKQPKQPQIVRFHCGCNCFSIKVD</sequence>
<evidence type="ECO:0000313" key="1">
    <source>
        <dbReference type="EMBL" id="AFH92962.1"/>
    </source>
</evidence>
<proteinExistence type="predicted"/>
<gene>
    <name evidence="1" type="ordered locus">S70_05430</name>
</gene>
<dbReference type="GeneID" id="93518252"/>
<dbReference type="RefSeq" id="WP_014656609.1">
    <property type="nucleotide sequence ID" value="NC_017731.1"/>
</dbReference>
<accession>A0A140NLX8</accession>